<keyword evidence="2 7" id="KW-0472">Membrane</keyword>
<keyword evidence="10" id="KW-1185">Reference proteome</keyword>
<dbReference type="GO" id="GO:0050839">
    <property type="term" value="F:cell adhesion molecule binding"/>
    <property type="evidence" value="ECO:0007669"/>
    <property type="project" value="TreeGrafter"/>
</dbReference>
<gene>
    <name evidence="9" type="ORF">V1264_017737</name>
</gene>
<dbReference type="CDD" id="cd00096">
    <property type="entry name" value="Ig"/>
    <property type="match status" value="1"/>
</dbReference>
<dbReference type="Gene3D" id="2.60.40.10">
    <property type="entry name" value="Immunoglobulins"/>
    <property type="match status" value="2"/>
</dbReference>
<proteinExistence type="predicted"/>
<dbReference type="AlphaFoldDB" id="A0AAN9GFH4"/>
<sequence>MSSARFSFECKADPKTTYTVYCSIAPVNVPKQFLGLYSGSVSNTVGSIDIKFQIRKEDSAVVRNLTLNGTTKTVTVKGEDRVTLSLNCWAYGQPAPKSLTIYKDNIAVTASEVQYRRTGKWDYMAMVTLSEVQCRDKGTYTCTTDNGIGDPDSRSISLNVTYAPQQILPATLNPVDDGISFKLKACPIPETFVFTHHGNIVDKGGISVGCEKDTVVDDSAVSCLIAPRDVPKQELGSYTVAVSNGVGSVDIMFTIHEEDRAVITNLTLNNASETLTVTGDVGVTLYIICNVFGRPVPEYVLITRGYTTFGPRDVQYQRTGNWTRQAVVTLPAVQCGDMGAYTCEAENGIVGSDTRTIQLNVECPPRKIFDDTLTMKDGRLAFSLAAYPVPDRFVFFHLSNLTSVGLNMSGKFSGGCEQDRITEFTVNCEVTFLDRLQNVEGLYMAEMYNDLGKVEVKFSIQEREDKPLMGQWAALGAVGFIISIAIVVAVTVICRRRNNDRTKMVYSLAHRISGLYEEIDENAIRGRHRVIALLVPSANRSMPQLPEAGVPIRIIDEQRHIDAVQNRPLPSTPDAGASFSTDHEQNTLQAEEMEMGALGGMISSGNDYDQAQQTTDNDDYMYSPLETSSCSQSNEKEDPTSAEPDDASATGDYYLHPIVDSPSQDD</sequence>
<dbReference type="PANTHER" id="PTHR11640:SF164">
    <property type="entry name" value="MAM DOMAIN-CONTAINING GLYCOSYLPHOSPHATIDYLINOSITOL ANCHOR PROTEIN 1"/>
    <property type="match status" value="1"/>
</dbReference>
<evidence type="ECO:0000313" key="9">
    <source>
        <dbReference type="EMBL" id="KAK7106487.1"/>
    </source>
</evidence>
<dbReference type="EMBL" id="JBAMIC010000007">
    <property type="protein sequence ID" value="KAK7106487.1"/>
    <property type="molecule type" value="Genomic_DNA"/>
</dbReference>
<dbReference type="Pfam" id="PF13927">
    <property type="entry name" value="Ig_3"/>
    <property type="match status" value="1"/>
</dbReference>
<evidence type="ECO:0000256" key="2">
    <source>
        <dbReference type="ARBA" id="ARBA00023136"/>
    </source>
</evidence>
<dbReference type="GO" id="GO:0005886">
    <property type="term" value="C:plasma membrane"/>
    <property type="evidence" value="ECO:0007669"/>
    <property type="project" value="TreeGrafter"/>
</dbReference>
<protein>
    <recommendedName>
        <fullName evidence="8">Ig-like domain-containing protein</fullName>
    </recommendedName>
</protein>
<dbReference type="InterPro" id="IPR003599">
    <property type="entry name" value="Ig_sub"/>
</dbReference>
<evidence type="ECO:0000256" key="4">
    <source>
        <dbReference type="ARBA" id="ARBA00023180"/>
    </source>
</evidence>
<dbReference type="Pfam" id="PF07679">
    <property type="entry name" value="I-set"/>
    <property type="match status" value="1"/>
</dbReference>
<evidence type="ECO:0000256" key="7">
    <source>
        <dbReference type="SAM" id="Phobius"/>
    </source>
</evidence>
<name>A0AAN9GFH4_9CAEN</name>
<keyword evidence="7" id="KW-0812">Transmembrane</keyword>
<keyword evidence="4" id="KW-0325">Glycoprotein</keyword>
<dbReference type="GO" id="GO:0005911">
    <property type="term" value="C:cell-cell junction"/>
    <property type="evidence" value="ECO:0007669"/>
    <property type="project" value="TreeGrafter"/>
</dbReference>
<dbReference type="InterPro" id="IPR013783">
    <property type="entry name" value="Ig-like_fold"/>
</dbReference>
<organism evidence="9 10">
    <name type="scientific">Littorina saxatilis</name>
    <dbReference type="NCBI Taxonomy" id="31220"/>
    <lineage>
        <taxon>Eukaryota</taxon>
        <taxon>Metazoa</taxon>
        <taxon>Spiralia</taxon>
        <taxon>Lophotrochozoa</taxon>
        <taxon>Mollusca</taxon>
        <taxon>Gastropoda</taxon>
        <taxon>Caenogastropoda</taxon>
        <taxon>Littorinimorpha</taxon>
        <taxon>Littorinoidea</taxon>
        <taxon>Littorinidae</taxon>
        <taxon>Littorina</taxon>
    </lineage>
</organism>
<feature type="transmembrane region" description="Helical" evidence="7">
    <location>
        <begin position="472"/>
        <end position="494"/>
    </location>
</feature>
<evidence type="ECO:0000256" key="1">
    <source>
        <dbReference type="ARBA" id="ARBA00004479"/>
    </source>
</evidence>
<dbReference type="Proteomes" id="UP001374579">
    <property type="component" value="Unassembled WGS sequence"/>
</dbReference>
<evidence type="ECO:0000259" key="8">
    <source>
        <dbReference type="PROSITE" id="PS50835"/>
    </source>
</evidence>
<evidence type="ECO:0000256" key="6">
    <source>
        <dbReference type="SAM" id="MobiDB-lite"/>
    </source>
</evidence>
<comment type="caution">
    <text evidence="9">The sequence shown here is derived from an EMBL/GenBank/DDBJ whole genome shotgun (WGS) entry which is preliminary data.</text>
</comment>
<evidence type="ECO:0000256" key="5">
    <source>
        <dbReference type="ARBA" id="ARBA00023319"/>
    </source>
</evidence>
<dbReference type="SMART" id="SM00409">
    <property type="entry name" value="IG"/>
    <property type="match status" value="2"/>
</dbReference>
<comment type="subcellular location">
    <subcellularLocation>
        <location evidence="1">Membrane</location>
        <topology evidence="1">Single-pass type I membrane protein</topology>
    </subcellularLocation>
</comment>
<keyword evidence="5" id="KW-0393">Immunoglobulin domain</keyword>
<feature type="region of interest" description="Disordered" evidence="6">
    <location>
        <begin position="599"/>
        <end position="666"/>
    </location>
</feature>
<dbReference type="InterPro" id="IPR007110">
    <property type="entry name" value="Ig-like_dom"/>
</dbReference>
<dbReference type="GO" id="GO:0098609">
    <property type="term" value="P:cell-cell adhesion"/>
    <property type="evidence" value="ECO:0007669"/>
    <property type="project" value="TreeGrafter"/>
</dbReference>
<evidence type="ECO:0000313" key="10">
    <source>
        <dbReference type="Proteomes" id="UP001374579"/>
    </source>
</evidence>
<accession>A0AAN9GFH4</accession>
<dbReference type="InterPro" id="IPR036179">
    <property type="entry name" value="Ig-like_dom_sf"/>
</dbReference>
<feature type="domain" description="Ig-like" evidence="8">
    <location>
        <begin position="77"/>
        <end position="157"/>
    </location>
</feature>
<dbReference type="InterPro" id="IPR051275">
    <property type="entry name" value="Cell_adhesion_signaling"/>
</dbReference>
<evidence type="ECO:0000256" key="3">
    <source>
        <dbReference type="ARBA" id="ARBA00023157"/>
    </source>
</evidence>
<dbReference type="PANTHER" id="PTHR11640">
    <property type="entry name" value="NEPHRIN"/>
    <property type="match status" value="1"/>
</dbReference>
<reference evidence="9 10" key="1">
    <citation type="submission" date="2024-02" db="EMBL/GenBank/DDBJ databases">
        <title>Chromosome-scale genome assembly of the rough periwinkle Littorina saxatilis.</title>
        <authorList>
            <person name="De Jode A."/>
            <person name="Faria R."/>
            <person name="Formenti G."/>
            <person name="Sims Y."/>
            <person name="Smith T.P."/>
            <person name="Tracey A."/>
            <person name="Wood J.M.D."/>
            <person name="Zagrodzka Z.B."/>
            <person name="Johannesson K."/>
            <person name="Butlin R.K."/>
            <person name="Leder E.H."/>
        </authorList>
    </citation>
    <scope>NUCLEOTIDE SEQUENCE [LARGE SCALE GENOMIC DNA]</scope>
    <source>
        <strain evidence="9">Snail1</strain>
        <tissue evidence="9">Muscle</tissue>
    </source>
</reference>
<dbReference type="PROSITE" id="PS50835">
    <property type="entry name" value="IG_LIKE"/>
    <property type="match status" value="1"/>
</dbReference>
<keyword evidence="3" id="KW-1015">Disulfide bond</keyword>
<dbReference type="SUPFAM" id="SSF48726">
    <property type="entry name" value="Immunoglobulin"/>
    <property type="match status" value="2"/>
</dbReference>
<feature type="compositionally biased region" description="Polar residues" evidence="6">
    <location>
        <begin position="603"/>
        <end position="615"/>
    </location>
</feature>
<dbReference type="InterPro" id="IPR013098">
    <property type="entry name" value="Ig_I-set"/>
</dbReference>
<keyword evidence="7" id="KW-1133">Transmembrane helix</keyword>